<dbReference type="PANTHER" id="PTHR33180">
    <property type="entry name" value="PHOTOSYSTEM II CP43 REACTION CENTER PROTEIN"/>
    <property type="match status" value="1"/>
</dbReference>
<dbReference type="AlphaFoldDB" id="A0A9J5ZX28"/>
<organism evidence="2 3">
    <name type="scientific">Solanum commersonii</name>
    <name type="common">Commerson's wild potato</name>
    <name type="synonym">Commerson's nightshade</name>
    <dbReference type="NCBI Taxonomy" id="4109"/>
    <lineage>
        <taxon>Eukaryota</taxon>
        <taxon>Viridiplantae</taxon>
        <taxon>Streptophyta</taxon>
        <taxon>Embryophyta</taxon>
        <taxon>Tracheophyta</taxon>
        <taxon>Spermatophyta</taxon>
        <taxon>Magnoliopsida</taxon>
        <taxon>eudicotyledons</taxon>
        <taxon>Gunneridae</taxon>
        <taxon>Pentapetalae</taxon>
        <taxon>asterids</taxon>
        <taxon>lamiids</taxon>
        <taxon>Solanales</taxon>
        <taxon>Solanaceae</taxon>
        <taxon>Solanoideae</taxon>
        <taxon>Solaneae</taxon>
        <taxon>Solanum</taxon>
    </lineage>
</organism>
<protein>
    <recommendedName>
        <fullName evidence="4">Polyprotein protein</fullName>
    </recommendedName>
</protein>
<evidence type="ECO:0008006" key="4">
    <source>
        <dbReference type="Google" id="ProtNLM"/>
    </source>
</evidence>
<dbReference type="EMBL" id="JACXVP010000003">
    <property type="protein sequence ID" value="KAG5616516.1"/>
    <property type="molecule type" value="Genomic_DNA"/>
</dbReference>
<gene>
    <name evidence="2" type="ORF">H5410_016340</name>
</gene>
<reference evidence="2 3" key="1">
    <citation type="submission" date="2020-09" db="EMBL/GenBank/DDBJ databases">
        <title>De no assembly of potato wild relative species, Solanum commersonii.</title>
        <authorList>
            <person name="Cho K."/>
        </authorList>
    </citation>
    <scope>NUCLEOTIDE SEQUENCE [LARGE SCALE GENOMIC DNA]</scope>
    <source>
        <strain evidence="2">LZ3.2</strain>
        <tissue evidence="2">Leaf</tissue>
    </source>
</reference>
<dbReference type="PANTHER" id="PTHR33180:SF31">
    <property type="entry name" value="POLYPROTEIN PROTEIN"/>
    <property type="match status" value="1"/>
</dbReference>
<name>A0A9J5ZX28_SOLCO</name>
<comment type="caution">
    <text evidence="2">The sequence shown here is derived from an EMBL/GenBank/DDBJ whole genome shotgun (WGS) entry which is preliminary data.</text>
</comment>
<feature type="compositionally biased region" description="Polar residues" evidence="1">
    <location>
        <begin position="416"/>
        <end position="430"/>
    </location>
</feature>
<feature type="region of interest" description="Disordered" evidence="1">
    <location>
        <begin position="206"/>
        <end position="249"/>
    </location>
</feature>
<evidence type="ECO:0000313" key="3">
    <source>
        <dbReference type="Proteomes" id="UP000824120"/>
    </source>
</evidence>
<keyword evidence="3" id="KW-1185">Reference proteome</keyword>
<sequence>MSAFFDFIFGGCGIEFEKSVTFGEMLEFTEGTRRLVENSVPAQAPPPVTPALPVLPPPRLLNRLKGDGLQTIIEDKLLSMEGLEGKHLDVLETLQYHGFEQFTRPRDLTFPPGGKEVECYSEHINVILGRPLHSVLPYEGLPNVQSLDDLKGGLPWFYHGQEADQPRTVDFARDGHESQAETYLSVIPVLITELCRHAGVSRDPANDIEEVDRRRAAPADTSPEVNIDSLPTEGHSPTPDPGASSSSQPAKITQAMILKMGQLAYLADVRATRLERFVPEMINRAILATLTPLQTSVDALTMRGEASEVTALKVEIVSLRKDVDYLKSTDFTPLLETVEDNVQGDGMAYVESDVETDEELISVHAEETQESRDEGIFRDLPDLIGTVVQPVIQTLPIETSTEALSGFGISIPSEATPGTDTHVQTATPATETPIKRETA</sequence>
<accession>A0A9J5ZX28</accession>
<evidence type="ECO:0000313" key="2">
    <source>
        <dbReference type="EMBL" id="KAG5616516.1"/>
    </source>
</evidence>
<feature type="region of interest" description="Disordered" evidence="1">
    <location>
        <begin position="411"/>
        <end position="439"/>
    </location>
</feature>
<evidence type="ECO:0000256" key="1">
    <source>
        <dbReference type="SAM" id="MobiDB-lite"/>
    </source>
</evidence>
<proteinExistence type="predicted"/>
<dbReference type="Proteomes" id="UP000824120">
    <property type="component" value="Chromosome 3"/>
</dbReference>